<dbReference type="PANTHER" id="PTHR33164:SF103">
    <property type="entry name" value="REGULATORY PROTEIN MARR"/>
    <property type="match status" value="1"/>
</dbReference>
<feature type="compositionally biased region" description="Basic and acidic residues" evidence="1">
    <location>
        <begin position="164"/>
        <end position="173"/>
    </location>
</feature>
<dbReference type="EMBL" id="FMHU01000001">
    <property type="protein sequence ID" value="SCL12975.1"/>
    <property type="molecule type" value="Genomic_DNA"/>
</dbReference>
<dbReference type="RefSeq" id="WP_245714492.1">
    <property type="nucleotide sequence ID" value="NZ_FMHU01000001.1"/>
</dbReference>
<dbReference type="SMART" id="SM00347">
    <property type="entry name" value="HTH_MARR"/>
    <property type="match status" value="1"/>
</dbReference>
<dbReference type="InterPro" id="IPR036390">
    <property type="entry name" value="WH_DNA-bd_sf"/>
</dbReference>
<name>A0A1C6R7H4_9ACTN</name>
<accession>A0A1C6R7H4</accession>
<dbReference type="SUPFAM" id="SSF46785">
    <property type="entry name" value="Winged helix' DNA-binding domain"/>
    <property type="match status" value="1"/>
</dbReference>
<evidence type="ECO:0000259" key="2">
    <source>
        <dbReference type="PROSITE" id="PS50995"/>
    </source>
</evidence>
<dbReference type="GO" id="GO:0006950">
    <property type="term" value="P:response to stress"/>
    <property type="evidence" value="ECO:0007669"/>
    <property type="project" value="TreeGrafter"/>
</dbReference>
<dbReference type="Proteomes" id="UP000198906">
    <property type="component" value="Unassembled WGS sequence"/>
</dbReference>
<feature type="compositionally biased region" description="Pro residues" evidence="1">
    <location>
        <begin position="152"/>
        <end position="163"/>
    </location>
</feature>
<dbReference type="AlphaFoldDB" id="A0A1C6R7H4"/>
<feature type="domain" description="HTH marR-type" evidence="2">
    <location>
        <begin position="11"/>
        <end position="145"/>
    </location>
</feature>
<feature type="region of interest" description="Disordered" evidence="1">
    <location>
        <begin position="146"/>
        <end position="246"/>
    </location>
</feature>
<protein>
    <submittedName>
        <fullName evidence="3">DNA-binding transcriptional regulator, MarR family</fullName>
    </submittedName>
</protein>
<reference evidence="4" key="1">
    <citation type="submission" date="2016-06" db="EMBL/GenBank/DDBJ databases">
        <authorList>
            <person name="Varghese N."/>
        </authorList>
    </citation>
    <scope>NUCLEOTIDE SEQUENCE [LARGE SCALE GENOMIC DNA]</scope>
    <source>
        <strain evidence="4">DSM 46123</strain>
    </source>
</reference>
<organism evidence="3 4">
    <name type="scientific">Micromonospora inyonensis</name>
    <dbReference type="NCBI Taxonomy" id="47866"/>
    <lineage>
        <taxon>Bacteria</taxon>
        <taxon>Bacillati</taxon>
        <taxon>Actinomycetota</taxon>
        <taxon>Actinomycetes</taxon>
        <taxon>Micromonosporales</taxon>
        <taxon>Micromonosporaceae</taxon>
        <taxon>Micromonospora</taxon>
    </lineage>
</organism>
<feature type="compositionally biased region" description="Low complexity" evidence="1">
    <location>
        <begin position="212"/>
        <end position="221"/>
    </location>
</feature>
<dbReference type="STRING" id="47866.GA0074694_0096"/>
<dbReference type="InterPro" id="IPR000835">
    <property type="entry name" value="HTH_MarR-typ"/>
</dbReference>
<keyword evidence="3" id="KW-0238">DNA-binding</keyword>
<dbReference type="GO" id="GO:0003700">
    <property type="term" value="F:DNA-binding transcription factor activity"/>
    <property type="evidence" value="ECO:0007669"/>
    <property type="project" value="InterPro"/>
</dbReference>
<feature type="compositionally biased region" description="Pro residues" evidence="1">
    <location>
        <begin position="237"/>
        <end position="246"/>
    </location>
</feature>
<dbReference type="InterPro" id="IPR036388">
    <property type="entry name" value="WH-like_DNA-bd_sf"/>
</dbReference>
<keyword evidence="4" id="KW-1185">Reference proteome</keyword>
<dbReference type="Pfam" id="PF12802">
    <property type="entry name" value="MarR_2"/>
    <property type="match status" value="1"/>
</dbReference>
<gene>
    <name evidence="3" type="ORF">GA0074694_0096</name>
</gene>
<sequence length="246" mass="26364">MAEEHRPLGPEASMVAALDDAAATLLSAWEETRERTTNRLSTAQLRAVVVVEQYDGINLRRLATLLGMLLSSASRLCDRLVAAGMLEREPGRYDRREISLHLTPEAMRLLAELRAERQARLAEVLAGMSPAGREALRRGLAEFQEVARRSPPAEPPPPSAGPPDPRRPGDGPHRRPTGPAERSSGAPSDPGPAYQSPTPSATHEPRPMIDQRGPSSAFRAPAPGPGPARSPLVAVPPRTPPTARPA</sequence>
<dbReference type="Gene3D" id="1.10.10.10">
    <property type="entry name" value="Winged helix-like DNA-binding domain superfamily/Winged helix DNA-binding domain"/>
    <property type="match status" value="1"/>
</dbReference>
<dbReference type="PANTHER" id="PTHR33164">
    <property type="entry name" value="TRANSCRIPTIONAL REGULATOR, MARR FAMILY"/>
    <property type="match status" value="1"/>
</dbReference>
<evidence type="ECO:0000313" key="3">
    <source>
        <dbReference type="EMBL" id="SCL12975.1"/>
    </source>
</evidence>
<proteinExistence type="predicted"/>
<dbReference type="PROSITE" id="PS50995">
    <property type="entry name" value="HTH_MARR_2"/>
    <property type="match status" value="1"/>
</dbReference>
<dbReference type="InterPro" id="IPR039422">
    <property type="entry name" value="MarR/SlyA-like"/>
</dbReference>
<evidence type="ECO:0000256" key="1">
    <source>
        <dbReference type="SAM" id="MobiDB-lite"/>
    </source>
</evidence>
<dbReference type="GO" id="GO:0003677">
    <property type="term" value="F:DNA binding"/>
    <property type="evidence" value="ECO:0007669"/>
    <property type="project" value="UniProtKB-KW"/>
</dbReference>
<evidence type="ECO:0000313" key="4">
    <source>
        <dbReference type="Proteomes" id="UP000198906"/>
    </source>
</evidence>